<accession>A0A4D4JFL4</accession>
<reference evidence="8" key="1">
    <citation type="submission" date="2019-04" db="EMBL/GenBank/DDBJ databases">
        <title>Draft genome sequence of Pseudonocardiaceae bacterium SL3-2-4.</title>
        <authorList>
            <person name="Ningsih F."/>
            <person name="Yokota A."/>
            <person name="Sakai Y."/>
            <person name="Nanatani K."/>
            <person name="Yabe S."/>
            <person name="Oetari A."/>
            <person name="Sjamsuridzal W."/>
        </authorList>
    </citation>
    <scope>NUCLEOTIDE SEQUENCE [LARGE SCALE GENOMIC DNA]</scope>
    <source>
        <strain evidence="8">SL3-2-4</strain>
    </source>
</reference>
<dbReference type="PANTHER" id="PTHR22550">
    <property type="entry name" value="SPORE GERMINATION PROTEIN"/>
    <property type="match status" value="1"/>
</dbReference>
<evidence type="ECO:0000256" key="2">
    <source>
        <dbReference type="ARBA" id="ARBA00022692"/>
    </source>
</evidence>
<evidence type="ECO:0000256" key="3">
    <source>
        <dbReference type="ARBA" id="ARBA00022989"/>
    </source>
</evidence>
<evidence type="ECO:0000256" key="5">
    <source>
        <dbReference type="SAM" id="Phobius"/>
    </source>
</evidence>
<evidence type="ECO:0000256" key="1">
    <source>
        <dbReference type="ARBA" id="ARBA00022475"/>
    </source>
</evidence>
<dbReference type="InterPro" id="IPR024163">
    <property type="entry name" value="Aerotolerance_reg_N"/>
</dbReference>
<keyword evidence="3 5" id="KW-1133">Transmembrane helix</keyword>
<keyword evidence="2 5" id="KW-0812">Transmembrane</keyword>
<keyword evidence="4 5" id="KW-0472">Membrane</keyword>
<evidence type="ECO:0000313" key="8">
    <source>
        <dbReference type="Proteomes" id="UP000298860"/>
    </source>
</evidence>
<keyword evidence="8" id="KW-1185">Reference proteome</keyword>
<evidence type="ECO:0000313" key="7">
    <source>
        <dbReference type="EMBL" id="GDY33790.1"/>
    </source>
</evidence>
<dbReference type="Gene3D" id="3.40.50.410">
    <property type="entry name" value="von Willebrand factor, type A domain"/>
    <property type="match status" value="1"/>
</dbReference>
<evidence type="ECO:0000256" key="4">
    <source>
        <dbReference type="ARBA" id="ARBA00023136"/>
    </source>
</evidence>
<sequence length="328" mass="34865">MERPVGLAGWLLIDGFASPVWFALFAAVAAVVVGYLLVQRRRKRHVLRFANLELLDRVAPTRPGWPRHVPAALFTVAFVLLTIGLAGPTAEAKIPRNRATVMLTVDVSLSMVATDIQPSRIKAAQASAKSFVEHMTPGINLGLLTYGGAATIEVSPTTERRPVMTAIDGMKLQPSTATGDAIAAALQAIQSFGNVIPGGPPPAVIVLMSDGKQTVGRDEFEMAQEAAKQKIPVNTISFGTADGTIELDGKEVPVPVDDDSLHKLADISGGQFFKADTSEKLQQVYNNLGEEIGYETTERDVSKPFFALGSLVAITAAGAALLISQRLP</sequence>
<dbReference type="NCBIfam" id="NF010238">
    <property type="entry name" value="PRK13685.1"/>
    <property type="match status" value="1"/>
</dbReference>
<organism evidence="7 8">
    <name type="scientific">Gandjariella thermophila</name>
    <dbReference type="NCBI Taxonomy" id="1931992"/>
    <lineage>
        <taxon>Bacteria</taxon>
        <taxon>Bacillati</taxon>
        <taxon>Actinomycetota</taxon>
        <taxon>Actinomycetes</taxon>
        <taxon>Pseudonocardiales</taxon>
        <taxon>Pseudonocardiaceae</taxon>
        <taxon>Gandjariella</taxon>
    </lineage>
</organism>
<dbReference type="InterPro" id="IPR002035">
    <property type="entry name" value="VWF_A"/>
</dbReference>
<gene>
    <name evidence="7" type="ORF">GTS_54230</name>
</gene>
<protein>
    <submittedName>
        <fullName evidence="7">Membrane protein</fullName>
    </submittedName>
</protein>
<dbReference type="PROSITE" id="PS50234">
    <property type="entry name" value="VWFA"/>
    <property type="match status" value="1"/>
</dbReference>
<dbReference type="AlphaFoldDB" id="A0A4D4JFL4"/>
<comment type="caution">
    <text evidence="7">The sequence shown here is derived from an EMBL/GenBank/DDBJ whole genome shotgun (WGS) entry which is preliminary data.</text>
</comment>
<dbReference type="Proteomes" id="UP000298860">
    <property type="component" value="Unassembled WGS sequence"/>
</dbReference>
<dbReference type="Pfam" id="PF13519">
    <property type="entry name" value="VWA_2"/>
    <property type="match status" value="1"/>
</dbReference>
<proteinExistence type="predicted"/>
<dbReference type="Pfam" id="PF07584">
    <property type="entry name" value="BatA"/>
    <property type="match status" value="1"/>
</dbReference>
<feature type="transmembrane region" description="Helical" evidence="5">
    <location>
        <begin position="305"/>
        <end position="323"/>
    </location>
</feature>
<dbReference type="InterPro" id="IPR050768">
    <property type="entry name" value="UPF0353/GerABKA_families"/>
</dbReference>
<evidence type="ECO:0000259" key="6">
    <source>
        <dbReference type="PROSITE" id="PS50234"/>
    </source>
</evidence>
<dbReference type="SUPFAM" id="SSF53300">
    <property type="entry name" value="vWA-like"/>
    <property type="match status" value="1"/>
</dbReference>
<dbReference type="EMBL" id="BJFL01000056">
    <property type="protein sequence ID" value="GDY33790.1"/>
    <property type="molecule type" value="Genomic_DNA"/>
</dbReference>
<name>A0A4D4JFL4_9PSEU</name>
<dbReference type="InterPro" id="IPR036465">
    <property type="entry name" value="vWFA_dom_sf"/>
</dbReference>
<feature type="domain" description="VWFA" evidence="6">
    <location>
        <begin position="100"/>
        <end position="288"/>
    </location>
</feature>
<keyword evidence="1" id="KW-1003">Cell membrane</keyword>
<feature type="transmembrane region" description="Helical" evidence="5">
    <location>
        <begin position="20"/>
        <end position="38"/>
    </location>
</feature>
<dbReference type="PANTHER" id="PTHR22550:SF5">
    <property type="entry name" value="LEUCINE ZIPPER PROTEIN 4"/>
    <property type="match status" value="1"/>
</dbReference>
<dbReference type="SMART" id="SM00327">
    <property type="entry name" value="VWA"/>
    <property type="match status" value="1"/>
</dbReference>